<name>A0A7W3NIW7_STRMR</name>
<evidence type="ECO:0008006" key="3">
    <source>
        <dbReference type="Google" id="ProtNLM"/>
    </source>
</evidence>
<accession>A0A7W3NIW7</accession>
<organism evidence="1 2">
    <name type="scientific">Streptomyces murinus</name>
    <dbReference type="NCBI Taxonomy" id="33900"/>
    <lineage>
        <taxon>Bacteria</taxon>
        <taxon>Bacillati</taxon>
        <taxon>Actinomycetota</taxon>
        <taxon>Actinomycetes</taxon>
        <taxon>Kitasatosporales</taxon>
        <taxon>Streptomycetaceae</taxon>
        <taxon>Streptomyces</taxon>
    </lineage>
</organism>
<gene>
    <name evidence="1" type="ORF">HDA42_000542</name>
</gene>
<sequence>MSFAEVQREVLQLSPARPGSVLDVGAGSGRDRGGRMILSLRHGPVPAGVSWAYLGFETGV</sequence>
<keyword evidence="2" id="KW-1185">Reference proteome</keyword>
<dbReference type="RefSeq" id="WP_241661786.1">
    <property type="nucleotide sequence ID" value="NZ_BAAAHW010000053.1"/>
</dbReference>
<comment type="caution">
    <text evidence="1">The sequence shown here is derived from an EMBL/GenBank/DDBJ whole genome shotgun (WGS) entry which is preliminary data.</text>
</comment>
<evidence type="ECO:0000313" key="2">
    <source>
        <dbReference type="Proteomes" id="UP000577386"/>
    </source>
</evidence>
<evidence type="ECO:0000313" key="1">
    <source>
        <dbReference type="EMBL" id="MBA9051364.1"/>
    </source>
</evidence>
<dbReference type="AlphaFoldDB" id="A0A7W3NIW7"/>
<dbReference type="Proteomes" id="UP000577386">
    <property type="component" value="Unassembled WGS sequence"/>
</dbReference>
<reference evidence="1 2" key="1">
    <citation type="submission" date="2020-08" db="EMBL/GenBank/DDBJ databases">
        <title>Sequencing the genomes of 1000 actinobacteria strains.</title>
        <authorList>
            <person name="Klenk H.-P."/>
        </authorList>
    </citation>
    <scope>NUCLEOTIDE SEQUENCE [LARGE SCALE GENOMIC DNA]</scope>
    <source>
        <strain evidence="1 2">DSM 41827</strain>
    </source>
</reference>
<dbReference type="GeneID" id="93979081"/>
<protein>
    <recommendedName>
        <fullName evidence="3">Methyltransferase</fullName>
    </recommendedName>
</protein>
<dbReference type="EMBL" id="JACJIJ010000002">
    <property type="protein sequence ID" value="MBA9051364.1"/>
    <property type="molecule type" value="Genomic_DNA"/>
</dbReference>
<proteinExistence type="predicted"/>